<reference evidence="4 5" key="1">
    <citation type="journal article" date="2013" name="PLoS ONE">
        <title>Cultivation and Complete Genome Sequencing of Gloeobacter kilaueensis sp. nov., from a Lava Cave in Kilauea Caldera, Hawai'i.</title>
        <authorList>
            <person name="Saw J.H."/>
            <person name="Schatz M."/>
            <person name="Brown M.V."/>
            <person name="Kunkel D.D."/>
            <person name="Foster J.S."/>
            <person name="Shick H."/>
            <person name="Christensen S."/>
            <person name="Hou S."/>
            <person name="Wan X."/>
            <person name="Donachie S.P."/>
        </authorList>
    </citation>
    <scope>NUCLEOTIDE SEQUENCE [LARGE SCALE GENOMIC DNA]</scope>
    <source>
        <strain evidence="5">JS</strain>
    </source>
</reference>
<sequence>MEENRPVYPTDRTSLERDCALEFVVAGGPGGQHRNKTESGVRLTHKPSGTVVLATERRSQHQNREVAFERMAAKLARGQQIQPPRKPTRLSKAAKARILEAKRRRSALKRERTSRVEID</sequence>
<comment type="similarity">
    <text evidence="1">Belongs to the prokaryotic/mitochondrial release factor family.</text>
</comment>
<dbReference type="STRING" id="1183438.GKIL_4472"/>
<dbReference type="Pfam" id="PF00472">
    <property type="entry name" value="RF-1"/>
    <property type="match status" value="1"/>
</dbReference>
<name>U5QP93_GLOK1</name>
<dbReference type="AlphaFoldDB" id="U5QP93"/>
<organism evidence="4 5">
    <name type="scientific">Gloeobacter kilaueensis (strain ATCC BAA-2537 / CCAP 1431/1 / ULC 316 / JS1)</name>
    <dbReference type="NCBI Taxonomy" id="1183438"/>
    <lineage>
        <taxon>Bacteria</taxon>
        <taxon>Bacillati</taxon>
        <taxon>Cyanobacteriota</taxon>
        <taxon>Cyanophyceae</taxon>
        <taxon>Gloeobacterales</taxon>
        <taxon>Gloeobacteraceae</taxon>
        <taxon>Gloeobacter</taxon>
    </lineage>
</organism>
<dbReference type="EMBL" id="CP003587">
    <property type="protein sequence ID" value="AGY60718.1"/>
    <property type="molecule type" value="Genomic_DNA"/>
</dbReference>
<protein>
    <submittedName>
        <fullName evidence="4">Peptide chain release factor 2</fullName>
    </submittedName>
</protein>
<gene>
    <name evidence="4" type="primary">prfH</name>
    <name evidence="4" type="ORF">GKIL_4472</name>
</gene>
<feature type="domain" description="Prokaryotic-type class I peptide chain release factors" evidence="3">
    <location>
        <begin position="16"/>
        <end position="111"/>
    </location>
</feature>
<dbReference type="SUPFAM" id="SSF75620">
    <property type="entry name" value="Release factor"/>
    <property type="match status" value="1"/>
</dbReference>
<dbReference type="InterPro" id="IPR050057">
    <property type="entry name" value="Prokaryotic/Mito_RF"/>
</dbReference>
<dbReference type="eggNOG" id="COG1186">
    <property type="taxonomic scope" value="Bacteria"/>
</dbReference>
<dbReference type="Proteomes" id="UP000017396">
    <property type="component" value="Chromosome"/>
</dbReference>
<dbReference type="InterPro" id="IPR045853">
    <property type="entry name" value="Pep_chain_release_fac_I_sf"/>
</dbReference>
<dbReference type="PANTHER" id="PTHR43804:SF7">
    <property type="entry name" value="LD18447P"/>
    <property type="match status" value="1"/>
</dbReference>
<accession>U5QP93</accession>
<dbReference type="RefSeq" id="WP_023176110.1">
    <property type="nucleotide sequence ID" value="NC_022600.1"/>
</dbReference>
<dbReference type="PANTHER" id="PTHR43804">
    <property type="entry name" value="LD18447P"/>
    <property type="match status" value="1"/>
</dbReference>
<evidence type="ECO:0000313" key="4">
    <source>
        <dbReference type="EMBL" id="AGY60718.1"/>
    </source>
</evidence>
<dbReference type="OrthoDB" id="9815709at2"/>
<keyword evidence="2" id="KW-0488">Methylation</keyword>
<evidence type="ECO:0000313" key="5">
    <source>
        <dbReference type="Proteomes" id="UP000017396"/>
    </source>
</evidence>
<dbReference type="KEGG" id="glj:GKIL_4472"/>
<proteinExistence type="inferred from homology"/>
<dbReference type="InterPro" id="IPR000352">
    <property type="entry name" value="Pep_chain_release_fac_I"/>
</dbReference>
<keyword evidence="5" id="KW-1185">Reference proteome</keyword>
<dbReference type="Gene3D" id="3.30.160.20">
    <property type="match status" value="1"/>
</dbReference>
<dbReference type="PATRIC" id="fig|1183438.3.peg.4400"/>
<dbReference type="GO" id="GO:0003747">
    <property type="term" value="F:translation release factor activity"/>
    <property type="evidence" value="ECO:0007669"/>
    <property type="project" value="InterPro"/>
</dbReference>
<dbReference type="HOGENOM" id="CLU_089470_5_0_3"/>
<evidence type="ECO:0000256" key="2">
    <source>
        <dbReference type="ARBA" id="ARBA00022481"/>
    </source>
</evidence>
<evidence type="ECO:0000256" key="1">
    <source>
        <dbReference type="ARBA" id="ARBA00010835"/>
    </source>
</evidence>
<evidence type="ECO:0000259" key="3">
    <source>
        <dbReference type="Pfam" id="PF00472"/>
    </source>
</evidence>